<reference evidence="2 3" key="1">
    <citation type="journal article" date="2012" name="Genome Biol.">
        <title>Genome and low-iron response of an oceanic diatom adapted to chronic iron limitation.</title>
        <authorList>
            <person name="Lommer M."/>
            <person name="Specht M."/>
            <person name="Roy A.S."/>
            <person name="Kraemer L."/>
            <person name="Andreson R."/>
            <person name="Gutowska M.A."/>
            <person name="Wolf J."/>
            <person name="Bergner S.V."/>
            <person name="Schilhabel M.B."/>
            <person name="Klostermeier U.C."/>
            <person name="Beiko R.G."/>
            <person name="Rosenstiel P."/>
            <person name="Hippler M."/>
            <person name="Laroche J."/>
        </authorList>
    </citation>
    <scope>NUCLEOTIDE SEQUENCE [LARGE SCALE GENOMIC DNA]</scope>
    <source>
        <strain evidence="2 3">CCMP1005</strain>
    </source>
</reference>
<protein>
    <submittedName>
        <fullName evidence="2">Uncharacterized protein</fullName>
    </submittedName>
</protein>
<feature type="non-terminal residue" evidence="2">
    <location>
        <position position="139"/>
    </location>
</feature>
<accession>K0SV95</accession>
<dbReference type="Proteomes" id="UP000266841">
    <property type="component" value="Unassembled WGS sequence"/>
</dbReference>
<gene>
    <name evidence="2" type="ORF">THAOC_14273</name>
</gene>
<feature type="region of interest" description="Disordered" evidence="1">
    <location>
        <begin position="1"/>
        <end position="139"/>
    </location>
</feature>
<proteinExistence type="predicted"/>
<sequence length="139" mass="15011">MALRQQQPRVGPRPPRRRDMHSSMPQLSGSRRGLASDDYDYDRGGGGDGTTSPRSRPGPGVVPRRRRAEAEGTPRRGRRTRRRRREGHASPVDVVPDRGRTGPRRQGGARGAEAEEGDYGVEARRGGGAGDGEGLLGPP</sequence>
<dbReference type="EMBL" id="AGNL01016653">
    <property type="protein sequence ID" value="EJK64936.1"/>
    <property type="molecule type" value="Genomic_DNA"/>
</dbReference>
<comment type="caution">
    <text evidence="2">The sequence shown here is derived from an EMBL/GenBank/DDBJ whole genome shotgun (WGS) entry which is preliminary data.</text>
</comment>
<keyword evidence="3" id="KW-1185">Reference proteome</keyword>
<feature type="compositionally biased region" description="Basic residues" evidence="1">
    <location>
        <begin position="75"/>
        <end position="86"/>
    </location>
</feature>
<evidence type="ECO:0000313" key="2">
    <source>
        <dbReference type="EMBL" id="EJK64936.1"/>
    </source>
</evidence>
<organism evidence="2 3">
    <name type="scientific">Thalassiosira oceanica</name>
    <name type="common">Marine diatom</name>
    <dbReference type="NCBI Taxonomy" id="159749"/>
    <lineage>
        <taxon>Eukaryota</taxon>
        <taxon>Sar</taxon>
        <taxon>Stramenopiles</taxon>
        <taxon>Ochrophyta</taxon>
        <taxon>Bacillariophyta</taxon>
        <taxon>Coscinodiscophyceae</taxon>
        <taxon>Thalassiosirophycidae</taxon>
        <taxon>Thalassiosirales</taxon>
        <taxon>Thalassiosiraceae</taxon>
        <taxon>Thalassiosira</taxon>
    </lineage>
</organism>
<name>K0SV95_THAOC</name>
<dbReference type="AlphaFoldDB" id="K0SV95"/>
<feature type="compositionally biased region" description="Low complexity" evidence="1">
    <location>
        <begin position="52"/>
        <end position="62"/>
    </location>
</feature>
<evidence type="ECO:0000256" key="1">
    <source>
        <dbReference type="SAM" id="MobiDB-lite"/>
    </source>
</evidence>
<feature type="compositionally biased region" description="Low complexity" evidence="1">
    <location>
        <begin position="1"/>
        <end position="10"/>
    </location>
</feature>
<evidence type="ECO:0000313" key="3">
    <source>
        <dbReference type="Proteomes" id="UP000266841"/>
    </source>
</evidence>
<feature type="compositionally biased region" description="Gly residues" evidence="1">
    <location>
        <begin position="126"/>
        <end position="139"/>
    </location>
</feature>